<dbReference type="GO" id="GO:0006364">
    <property type="term" value="P:rRNA processing"/>
    <property type="evidence" value="ECO:0007669"/>
    <property type="project" value="TreeGrafter"/>
</dbReference>
<dbReference type="PIRSF" id="PIRSF027081">
    <property type="entry name" value="RNase_P/MRP_p29_subunit"/>
    <property type="match status" value="1"/>
</dbReference>
<comment type="similarity">
    <text evidence="2">Belongs to the eukaryotic/archaeal RNase P protein component 1 family.</text>
</comment>
<evidence type="ECO:0000313" key="5">
    <source>
        <dbReference type="Proteomes" id="UP000236544"/>
    </source>
</evidence>
<dbReference type="GO" id="GO:0000172">
    <property type="term" value="C:ribonuclease MRP complex"/>
    <property type="evidence" value="ECO:0007669"/>
    <property type="project" value="InterPro"/>
</dbReference>
<dbReference type="SMART" id="SM00538">
    <property type="entry name" value="POP4"/>
    <property type="match status" value="1"/>
</dbReference>
<accession>A0A0P1KNQ1</accession>
<keyword evidence="3" id="KW-0819">tRNA processing</keyword>
<comment type="subcellular location">
    <subcellularLocation>
        <location evidence="1">Nucleus</location>
    </subcellularLocation>
</comment>
<dbReference type="InterPro" id="IPR016848">
    <property type="entry name" value="RNase_P/MRP_Rpp29-subunit"/>
</dbReference>
<dbReference type="PANTHER" id="PTHR13348">
    <property type="entry name" value="RIBONUCLEASE P SUBUNIT P29"/>
    <property type="match status" value="1"/>
</dbReference>
<dbReference type="GO" id="GO:0033204">
    <property type="term" value="F:ribonuclease P RNA binding"/>
    <property type="evidence" value="ECO:0007669"/>
    <property type="project" value="InterPro"/>
</dbReference>
<dbReference type="Gene3D" id="2.30.30.210">
    <property type="entry name" value="Ribonuclease P/MRP, subunit p29"/>
    <property type="match status" value="1"/>
</dbReference>
<organism evidence="4 5">
    <name type="scientific">Lachancea quebecensis</name>
    <dbReference type="NCBI Taxonomy" id="1654605"/>
    <lineage>
        <taxon>Eukaryota</taxon>
        <taxon>Fungi</taxon>
        <taxon>Dikarya</taxon>
        <taxon>Ascomycota</taxon>
        <taxon>Saccharomycotina</taxon>
        <taxon>Saccharomycetes</taxon>
        <taxon>Saccharomycetales</taxon>
        <taxon>Saccharomycetaceae</taxon>
        <taxon>Lachancea</taxon>
    </lineage>
</organism>
<dbReference type="GO" id="GO:0030677">
    <property type="term" value="C:ribonuclease P complex"/>
    <property type="evidence" value="ECO:0007669"/>
    <property type="project" value="InterPro"/>
</dbReference>
<proteinExistence type="inferred from homology"/>
<dbReference type="InterPro" id="IPR036980">
    <property type="entry name" value="RNase_P/MRP_Rpp29_sf"/>
</dbReference>
<evidence type="ECO:0000256" key="3">
    <source>
        <dbReference type="PIRNR" id="PIRNR027081"/>
    </source>
</evidence>
<evidence type="ECO:0000256" key="2">
    <source>
        <dbReference type="ARBA" id="ARBA00006181"/>
    </source>
</evidence>
<gene>
    <name evidence="4" type="ORF">LAQU0_S02e05226g</name>
</gene>
<keyword evidence="3" id="KW-0539">Nucleus</keyword>
<dbReference type="InterPro" id="IPR023534">
    <property type="entry name" value="Rof/RNase_P-like"/>
</dbReference>
<dbReference type="OrthoDB" id="124041at2759"/>
<dbReference type="AlphaFoldDB" id="A0A0P1KNQ1"/>
<protein>
    <recommendedName>
        <fullName evidence="3">Ribonuclease P protein subunit</fullName>
    </recommendedName>
</protein>
<keyword evidence="5" id="KW-1185">Reference proteome</keyword>
<evidence type="ECO:0000256" key="1">
    <source>
        <dbReference type="ARBA" id="ARBA00004123"/>
    </source>
</evidence>
<dbReference type="GO" id="GO:0005634">
    <property type="term" value="C:nucleus"/>
    <property type="evidence" value="ECO:0007669"/>
    <property type="project" value="UniProtKB-SubCell"/>
</dbReference>
<dbReference type="GO" id="GO:0001682">
    <property type="term" value="P:tRNA 5'-leader removal"/>
    <property type="evidence" value="ECO:0007669"/>
    <property type="project" value="InterPro"/>
</dbReference>
<sequence length="274" mass="31117">MNKEQSFITEQILTKSLPIAKMAVDENRLQDTLLLLPTDGGLSSRLKKKNGKLRLLNEEHIQNSTHSAYRDISKNSKHALRNYINGARKASSAAKRIASQKNLRSRPALLSYLKENHPDIFSSVPQFDQVLPMNEELWVNYMREILNIPNNAPSASKLNINGSNALLKLSMADYNGCIMTVTKSRNENMCGIKGIVIWDSQKDFILLCRGELVDEIKCIPKKGAVFAFDIPVNKDEALQYTILGDRFKYRSSDRAGRKFKSRRCDDMLYYIGGR</sequence>
<dbReference type="Proteomes" id="UP000236544">
    <property type="component" value="Unassembled WGS sequence"/>
</dbReference>
<evidence type="ECO:0000313" key="4">
    <source>
        <dbReference type="EMBL" id="CUS21071.1"/>
    </source>
</evidence>
<dbReference type="Pfam" id="PF01868">
    <property type="entry name" value="RNase_P-MRP_p29"/>
    <property type="match status" value="1"/>
</dbReference>
<dbReference type="SUPFAM" id="SSF101744">
    <property type="entry name" value="Rof/RNase P subunit-like"/>
    <property type="match status" value="1"/>
</dbReference>
<dbReference type="PANTHER" id="PTHR13348:SF0">
    <property type="entry name" value="RIBONUCLEASE P PROTEIN SUBUNIT P29"/>
    <property type="match status" value="1"/>
</dbReference>
<dbReference type="EMBL" id="LN890542">
    <property type="protein sequence ID" value="CUS21071.1"/>
    <property type="molecule type" value="Genomic_DNA"/>
</dbReference>
<name>A0A0P1KNQ1_9SACH</name>
<reference evidence="5" key="1">
    <citation type="submission" date="2015-10" db="EMBL/GenBank/DDBJ databases">
        <authorList>
            <person name="Devillers H."/>
        </authorList>
    </citation>
    <scope>NUCLEOTIDE SEQUENCE [LARGE SCALE GENOMIC DNA]</scope>
</reference>
<dbReference type="InterPro" id="IPR002730">
    <property type="entry name" value="Rpp29/RNP1"/>
</dbReference>